<gene>
    <name evidence="15" type="ORF">HGRIS_014754</name>
</gene>
<dbReference type="InterPro" id="IPR057495">
    <property type="entry name" value="AAA_lid_BCS1"/>
</dbReference>
<evidence type="ECO:0000256" key="5">
    <source>
        <dbReference type="ARBA" id="ARBA00022792"/>
    </source>
</evidence>
<keyword evidence="7" id="KW-0067">ATP-binding</keyword>
<sequence>MNSMFPAAQGQLGGGWLPSSFTQFFGLSSLLAMFSSGAGSGSYLGDSFKLVILGTIIEAGRRLGKWFIERFQFNYSITASFMQGDPTYDWMILFLTREKVWQRSRNFNICLKTSARKFGIQIPSNSSDDNETDGDKAEYVPKFNIPQLFWWRGYWIEVQRVADGGGGGAAMTLTIYTLDLTVLKSLIDEAQRQYVEVSKPHVLVYSSETRYGAPFTWNKVKNKSRRPMDSIILPERILDSVVEDMRDFIKSENWYLEAGIPYRRGYLLYGPPGTGKSSTVYTLASELGLEIYSLSLASPDLDDTAIQRAASMVPKHGVLLIEDIDCAFPSREDEEQMKDPSTFDYASVKKRSSVTLSGLLNVLDGVDSDEGKFFIATTNYVDRLDPALMRPGRIDVRVKYNLATKQQAAMLFTRFFPASRFNGSASKDDTSEKREIHDIPTLAAQFASSFPEHEFTTAELQGYLLPRKARPREAAEGIIAWVAHERSERAARAARDAARAARAMDVLSARSAKTFANLALGSGQPFPFMLSPVPMRAAPGMGSAMGGMGGVGGGFSNGQSFPDSARSNNGGGQRFGASPVLGTEDSSMNTPSMSLDEGVGPVGSTEGAKINGGNLPSGSQDMPS</sequence>
<dbReference type="Pfam" id="PF08740">
    <property type="entry name" value="BCS1_N"/>
    <property type="match status" value="1"/>
</dbReference>
<dbReference type="Proteomes" id="UP001556367">
    <property type="component" value="Unassembled WGS sequence"/>
</dbReference>
<keyword evidence="5" id="KW-0999">Mitochondrion inner membrane</keyword>
<evidence type="ECO:0000313" key="15">
    <source>
        <dbReference type="EMBL" id="KAL0945595.1"/>
    </source>
</evidence>
<feature type="compositionally biased region" description="Polar residues" evidence="12">
    <location>
        <begin position="614"/>
        <end position="624"/>
    </location>
</feature>
<proteinExistence type="inferred from homology"/>
<dbReference type="InterPro" id="IPR027417">
    <property type="entry name" value="P-loop_NTPase"/>
</dbReference>
<comment type="caution">
    <text evidence="15">The sequence shown here is derived from an EMBL/GenBank/DDBJ whole genome shotgun (WGS) entry which is preliminary data.</text>
</comment>
<keyword evidence="9" id="KW-0496">Mitochondrion</keyword>
<dbReference type="InterPro" id="IPR003593">
    <property type="entry name" value="AAA+_ATPase"/>
</dbReference>
<dbReference type="PANTHER" id="PTHR23070">
    <property type="entry name" value="BCS1 AAA-TYPE ATPASE"/>
    <property type="match status" value="1"/>
</dbReference>
<evidence type="ECO:0000256" key="3">
    <source>
        <dbReference type="ARBA" id="ARBA00022692"/>
    </source>
</evidence>
<evidence type="ECO:0000256" key="2">
    <source>
        <dbReference type="ARBA" id="ARBA00007448"/>
    </source>
</evidence>
<evidence type="ECO:0000256" key="10">
    <source>
        <dbReference type="ARBA" id="ARBA00023136"/>
    </source>
</evidence>
<evidence type="ECO:0000256" key="11">
    <source>
        <dbReference type="ARBA" id="ARBA00048778"/>
    </source>
</evidence>
<name>A0ABR3IQL4_9AGAR</name>
<keyword evidence="10" id="KW-0472">Membrane</keyword>
<evidence type="ECO:0000256" key="6">
    <source>
        <dbReference type="ARBA" id="ARBA00022801"/>
    </source>
</evidence>
<dbReference type="SUPFAM" id="SSF52540">
    <property type="entry name" value="P-loop containing nucleoside triphosphate hydrolases"/>
    <property type="match status" value="1"/>
</dbReference>
<feature type="region of interest" description="Disordered" evidence="12">
    <location>
        <begin position="554"/>
        <end position="624"/>
    </location>
</feature>
<evidence type="ECO:0000313" key="16">
    <source>
        <dbReference type="Proteomes" id="UP001556367"/>
    </source>
</evidence>
<feature type="domain" description="BCS1 N-terminal" evidence="14">
    <location>
        <begin position="51"/>
        <end position="231"/>
    </location>
</feature>
<comment type="catalytic activity">
    <reaction evidence="11">
        <text>ATP + H2O = ADP + phosphate + H(+)</text>
        <dbReference type="Rhea" id="RHEA:13065"/>
        <dbReference type="ChEBI" id="CHEBI:15377"/>
        <dbReference type="ChEBI" id="CHEBI:15378"/>
        <dbReference type="ChEBI" id="CHEBI:30616"/>
        <dbReference type="ChEBI" id="CHEBI:43474"/>
        <dbReference type="ChEBI" id="CHEBI:456216"/>
    </reaction>
    <physiologicalReaction direction="left-to-right" evidence="11">
        <dbReference type="Rhea" id="RHEA:13066"/>
    </physiologicalReaction>
</comment>
<protein>
    <recommendedName>
        <fullName evidence="17">Mitochondrial chaperone BCS1</fullName>
    </recommendedName>
</protein>
<feature type="domain" description="AAA+ ATPase" evidence="13">
    <location>
        <begin position="262"/>
        <end position="404"/>
    </location>
</feature>
<evidence type="ECO:0000256" key="9">
    <source>
        <dbReference type="ARBA" id="ARBA00023128"/>
    </source>
</evidence>
<reference evidence="16" key="1">
    <citation type="submission" date="2024-06" db="EMBL/GenBank/DDBJ databases">
        <title>Multi-omics analyses provide insights into the biosynthesis of the anticancer antibiotic pleurotin in Hohenbuehelia grisea.</title>
        <authorList>
            <person name="Weaver J.A."/>
            <person name="Alberti F."/>
        </authorList>
    </citation>
    <scope>NUCLEOTIDE SEQUENCE [LARGE SCALE GENOMIC DNA]</scope>
    <source>
        <strain evidence="16">T-177</strain>
    </source>
</reference>
<evidence type="ECO:0000256" key="7">
    <source>
        <dbReference type="ARBA" id="ARBA00022840"/>
    </source>
</evidence>
<keyword evidence="16" id="KW-1185">Reference proteome</keyword>
<dbReference type="Pfam" id="PF00004">
    <property type="entry name" value="AAA"/>
    <property type="match status" value="1"/>
</dbReference>
<accession>A0ABR3IQL4</accession>
<evidence type="ECO:0000259" key="14">
    <source>
        <dbReference type="SMART" id="SM01024"/>
    </source>
</evidence>
<dbReference type="SMART" id="SM00382">
    <property type="entry name" value="AAA"/>
    <property type="match status" value="1"/>
</dbReference>
<evidence type="ECO:0000259" key="13">
    <source>
        <dbReference type="SMART" id="SM00382"/>
    </source>
</evidence>
<dbReference type="EMBL" id="JASNQZ010000017">
    <property type="protein sequence ID" value="KAL0945595.1"/>
    <property type="molecule type" value="Genomic_DNA"/>
</dbReference>
<comment type="similarity">
    <text evidence="2">Belongs to the AAA ATPase family. BCS1 subfamily.</text>
</comment>
<keyword evidence="3" id="KW-0812">Transmembrane</keyword>
<keyword evidence="4" id="KW-0547">Nucleotide-binding</keyword>
<keyword evidence="6" id="KW-0378">Hydrolase</keyword>
<dbReference type="Pfam" id="PF25426">
    <property type="entry name" value="AAA_lid_BCS1"/>
    <property type="match status" value="1"/>
</dbReference>
<keyword evidence="8" id="KW-1133">Transmembrane helix</keyword>
<organism evidence="15 16">
    <name type="scientific">Hohenbuehelia grisea</name>
    <dbReference type="NCBI Taxonomy" id="104357"/>
    <lineage>
        <taxon>Eukaryota</taxon>
        <taxon>Fungi</taxon>
        <taxon>Dikarya</taxon>
        <taxon>Basidiomycota</taxon>
        <taxon>Agaricomycotina</taxon>
        <taxon>Agaricomycetes</taxon>
        <taxon>Agaricomycetidae</taxon>
        <taxon>Agaricales</taxon>
        <taxon>Pleurotineae</taxon>
        <taxon>Pleurotaceae</taxon>
        <taxon>Hohenbuehelia</taxon>
    </lineage>
</organism>
<evidence type="ECO:0000256" key="1">
    <source>
        <dbReference type="ARBA" id="ARBA00004434"/>
    </source>
</evidence>
<dbReference type="Gene3D" id="3.40.50.300">
    <property type="entry name" value="P-loop containing nucleotide triphosphate hydrolases"/>
    <property type="match status" value="1"/>
</dbReference>
<dbReference type="SMART" id="SM01024">
    <property type="entry name" value="BCS1_N"/>
    <property type="match status" value="1"/>
</dbReference>
<dbReference type="InterPro" id="IPR050747">
    <property type="entry name" value="Mitochondrial_chaperone_BCS1"/>
</dbReference>
<evidence type="ECO:0000256" key="8">
    <source>
        <dbReference type="ARBA" id="ARBA00022989"/>
    </source>
</evidence>
<dbReference type="InterPro" id="IPR014851">
    <property type="entry name" value="BCS1_N"/>
</dbReference>
<evidence type="ECO:0008006" key="17">
    <source>
        <dbReference type="Google" id="ProtNLM"/>
    </source>
</evidence>
<evidence type="ECO:0000256" key="12">
    <source>
        <dbReference type="SAM" id="MobiDB-lite"/>
    </source>
</evidence>
<feature type="compositionally biased region" description="Polar residues" evidence="12">
    <location>
        <begin position="584"/>
        <end position="593"/>
    </location>
</feature>
<evidence type="ECO:0000256" key="4">
    <source>
        <dbReference type="ARBA" id="ARBA00022741"/>
    </source>
</evidence>
<dbReference type="InterPro" id="IPR003959">
    <property type="entry name" value="ATPase_AAA_core"/>
</dbReference>
<comment type="subcellular location">
    <subcellularLocation>
        <location evidence="1">Mitochondrion inner membrane</location>
        <topology evidence="1">Single-pass membrane protein</topology>
    </subcellularLocation>
</comment>